<evidence type="ECO:0000256" key="7">
    <source>
        <dbReference type="ARBA" id="ARBA00022792"/>
    </source>
</evidence>
<evidence type="ECO:0000256" key="14">
    <source>
        <dbReference type="ARBA" id="ARBA00036634"/>
    </source>
</evidence>
<evidence type="ECO:0000256" key="10">
    <source>
        <dbReference type="ARBA" id="ARBA00023065"/>
    </source>
</evidence>
<name>A0AAU9MZ24_9ASTR</name>
<dbReference type="PANTHER" id="PTHR13462">
    <property type="entry name" value="CALCIUM UNIPORTER PROTEIN, MITOCHONDRIAL"/>
    <property type="match status" value="1"/>
</dbReference>
<dbReference type="Proteomes" id="UP001157418">
    <property type="component" value="Unassembled WGS sequence"/>
</dbReference>
<evidence type="ECO:0000256" key="1">
    <source>
        <dbReference type="ARBA" id="ARBA00004448"/>
    </source>
</evidence>
<evidence type="ECO:0000256" key="13">
    <source>
        <dbReference type="ARBA" id="ARBA00023303"/>
    </source>
</evidence>
<keyword evidence="19" id="KW-1185">Reference proteome</keyword>
<keyword evidence="12 16" id="KW-0472">Membrane</keyword>
<evidence type="ECO:0000256" key="2">
    <source>
        <dbReference type="ARBA" id="ARBA00005653"/>
    </source>
</evidence>
<dbReference type="AlphaFoldDB" id="A0AAU9MZ24"/>
<dbReference type="EMBL" id="CAKMRJ010003334">
    <property type="protein sequence ID" value="CAH1433089.1"/>
    <property type="molecule type" value="Genomic_DNA"/>
</dbReference>
<keyword evidence="3" id="KW-0813">Transport</keyword>
<keyword evidence="10" id="KW-0406">Ion transport</keyword>
<feature type="region of interest" description="Disordered" evidence="15">
    <location>
        <begin position="282"/>
        <end position="301"/>
    </location>
</feature>
<reference evidence="18 19" key="1">
    <citation type="submission" date="2022-01" db="EMBL/GenBank/DDBJ databases">
        <authorList>
            <person name="Xiong W."/>
            <person name="Schranz E."/>
        </authorList>
    </citation>
    <scope>NUCLEOTIDE SEQUENCE [LARGE SCALE GENOMIC DNA]</scope>
</reference>
<dbReference type="InterPro" id="IPR006769">
    <property type="entry name" value="MCU_C"/>
</dbReference>
<organism evidence="18 19">
    <name type="scientific">Lactuca virosa</name>
    <dbReference type="NCBI Taxonomy" id="75947"/>
    <lineage>
        <taxon>Eukaryota</taxon>
        <taxon>Viridiplantae</taxon>
        <taxon>Streptophyta</taxon>
        <taxon>Embryophyta</taxon>
        <taxon>Tracheophyta</taxon>
        <taxon>Spermatophyta</taxon>
        <taxon>Magnoliopsida</taxon>
        <taxon>eudicotyledons</taxon>
        <taxon>Gunneridae</taxon>
        <taxon>Pentapetalae</taxon>
        <taxon>asterids</taxon>
        <taxon>campanulids</taxon>
        <taxon>Asterales</taxon>
        <taxon>Asteraceae</taxon>
        <taxon>Cichorioideae</taxon>
        <taxon>Cichorieae</taxon>
        <taxon>Lactucinae</taxon>
        <taxon>Lactuca</taxon>
    </lineage>
</organism>
<feature type="compositionally biased region" description="Gly residues" evidence="15">
    <location>
        <begin position="290"/>
        <end position="301"/>
    </location>
</feature>
<evidence type="ECO:0000256" key="12">
    <source>
        <dbReference type="ARBA" id="ARBA00023136"/>
    </source>
</evidence>
<comment type="catalytic activity">
    <reaction evidence="14">
        <text>Ca(2+)(in) = Ca(2+)(out)</text>
        <dbReference type="Rhea" id="RHEA:29671"/>
        <dbReference type="ChEBI" id="CHEBI:29108"/>
    </reaction>
</comment>
<dbReference type="GO" id="GO:0015292">
    <property type="term" value="F:uniporter activity"/>
    <property type="evidence" value="ECO:0007669"/>
    <property type="project" value="TreeGrafter"/>
</dbReference>
<feature type="domain" description="Calcium uniporter protein C-terminal" evidence="17">
    <location>
        <begin position="117"/>
        <end position="275"/>
    </location>
</feature>
<evidence type="ECO:0000256" key="3">
    <source>
        <dbReference type="ARBA" id="ARBA00022448"/>
    </source>
</evidence>
<evidence type="ECO:0000256" key="8">
    <source>
        <dbReference type="ARBA" id="ARBA00022837"/>
    </source>
</evidence>
<accession>A0AAU9MZ24</accession>
<comment type="similarity">
    <text evidence="2">Belongs to the MCU (TC 1.A.77) family.</text>
</comment>
<keyword evidence="5" id="KW-0107">Calcium channel</keyword>
<evidence type="ECO:0000256" key="9">
    <source>
        <dbReference type="ARBA" id="ARBA00022989"/>
    </source>
</evidence>
<keyword evidence="8" id="KW-0106">Calcium</keyword>
<keyword evidence="9 16" id="KW-1133">Transmembrane helix</keyword>
<feature type="transmembrane region" description="Helical" evidence="16">
    <location>
        <begin position="221"/>
        <end position="239"/>
    </location>
</feature>
<gene>
    <name evidence="18" type="ORF">LVIROSA_LOCUS19697</name>
</gene>
<dbReference type="PANTHER" id="PTHR13462:SF10">
    <property type="entry name" value="CALCIUM UNIPORTER PROTEIN, MITOCHONDRIAL"/>
    <property type="match status" value="1"/>
</dbReference>
<comment type="caution">
    <text evidence="18">The sequence shown here is derived from an EMBL/GenBank/DDBJ whole genome shotgun (WGS) entry which is preliminary data.</text>
</comment>
<dbReference type="GO" id="GO:0036444">
    <property type="term" value="P:calcium import into the mitochondrion"/>
    <property type="evidence" value="ECO:0007669"/>
    <property type="project" value="TreeGrafter"/>
</dbReference>
<keyword evidence="4" id="KW-0109">Calcium transport</keyword>
<proteinExistence type="inferred from homology"/>
<evidence type="ECO:0000256" key="4">
    <source>
        <dbReference type="ARBA" id="ARBA00022568"/>
    </source>
</evidence>
<keyword evidence="7" id="KW-0999">Mitochondrion inner membrane</keyword>
<keyword evidence="11" id="KW-0496">Mitochondrion</keyword>
<feature type="transmembrane region" description="Helical" evidence="16">
    <location>
        <begin position="190"/>
        <end position="209"/>
    </location>
</feature>
<comment type="subcellular location">
    <subcellularLocation>
        <location evidence="1">Mitochondrion inner membrane</location>
        <topology evidence="1">Multi-pass membrane protein</topology>
    </subcellularLocation>
</comment>
<evidence type="ECO:0000256" key="6">
    <source>
        <dbReference type="ARBA" id="ARBA00022692"/>
    </source>
</evidence>
<keyword evidence="13" id="KW-0407">Ion channel</keyword>
<dbReference type="GO" id="GO:0005262">
    <property type="term" value="F:calcium channel activity"/>
    <property type="evidence" value="ECO:0007669"/>
    <property type="project" value="UniProtKB-KW"/>
</dbReference>
<dbReference type="GO" id="GO:0051560">
    <property type="term" value="P:mitochondrial calcium ion homeostasis"/>
    <property type="evidence" value="ECO:0007669"/>
    <property type="project" value="InterPro"/>
</dbReference>
<evidence type="ECO:0000313" key="18">
    <source>
        <dbReference type="EMBL" id="CAH1433089.1"/>
    </source>
</evidence>
<evidence type="ECO:0000256" key="11">
    <source>
        <dbReference type="ARBA" id="ARBA00023128"/>
    </source>
</evidence>
<evidence type="ECO:0000313" key="19">
    <source>
        <dbReference type="Proteomes" id="UP001157418"/>
    </source>
</evidence>
<evidence type="ECO:0000256" key="16">
    <source>
        <dbReference type="SAM" id="Phobius"/>
    </source>
</evidence>
<protein>
    <recommendedName>
        <fullName evidence="17">Calcium uniporter protein C-terminal domain-containing protein</fullName>
    </recommendedName>
</protein>
<evidence type="ECO:0000259" key="17">
    <source>
        <dbReference type="Pfam" id="PF04678"/>
    </source>
</evidence>
<keyword evidence="6 16" id="KW-0812">Transmembrane</keyword>
<evidence type="ECO:0000256" key="15">
    <source>
        <dbReference type="SAM" id="MobiDB-lite"/>
    </source>
</evidence>
<dbReference type="InterPro" id="IPR039055">
    <property type="entry name" value="MCU_fam"/>
</dbReference>
<dbReference type="GO" id="GO:1990246">
    <property type="term" value="C:uniplex complex"/>
    <property type="evidence" value="ECO:0007669"/>
    <property type="project" value="TreeGrafter"/>
</dbReference>
<dbReference type="Pfam" id="PF04678">
    <property type="entry name" value="MCU"/>
    <property type="match status" value="1"/>
</dbReference>
<evidence type="ECO:0000256" key="5">
    <source>
        <dbReference type="ARBA" id="ARBA00022673"/>
    </source>
</evidence>
<sequence length="301" mass="32762">MWRSSFPLLKQGVASATASGRCNPASFGPTITAFVESNNGRMCGCLFSTSVGGGGGDGVGSGGNGGDRASVEEANKLMKLVDVEALKSKLGAGGNEVVRYSELLQACESIGLSKSAEEAKELAKVYDDAGVIFIFRDKAYLHPHKVMDMVRKAVPLALLPENDPSKEELKTLQAKQEAIDVLAHKQVRRILWAGLGVSLAHISLFFRLTFWEFSWDVMEPITFFCGSSGLIIGYAYFLVTSRDPTYQDFMKRLFLSRQRKLIKKHNFDVQRFMELQNKCKSTSFSTASGCSGGAGKSGSLI</sequence>